<dbReference type="InterPro" id="IPR057588">
    <property type="entry name" value="NWD1/2-like_WH"/>
</dbReference>
<evidence type="ECO:0000313" key="6">
    <source>
        <dbReference type="EMBL" id="KAK7490422.1"/>
    </source>
</evidence>
<comment type="caution">
    <text evidence="6">The sequence shown here is derived from an EMBL/GenBank/DDBJ whole genome shotgun (WGS) entry which is preliminary data.</text>
</comment>
<dbReference type="InterPro" id="IPR052752">
    <property type="entry name" value="NACHT-WD_repeat"/>
</dbReference>
<gene>
    <name evidence="6" type="ORF">BaRGS_00018401</name>
</gene>
<dbReference type="InterPro" id="IPR027417">
    <property type="entry name" value="P-loop_NTPase"/>
</dbReference>
<dbReference type="PANTHER" id="PTHR19871:SF14">
    <property type="entry name" value="DUF4062 DOMAIN-CONTAINING PROTEIN"/>
    <property type="match status" value="1"/>
</dbReference>
<dbReference type="EMBL" id="JACVVK020000127">
    <property type="protein sequence ID" value="KAK7490422.1"/>
    <property type="molecule type" value="Genomic_DNA"/>
</dbReference>
<evidence type="ECO:0000256" key="1">
    <source>
        <dbReference type="ARBA" id="ARBA00022574"/>
    </source>
</evidence>
<feature type="region of interest" description="Disordered" evidence="3">
    <location>
        <begin position="829"/>
        <end position="869"/>
    </location>
</feature>
<dbReference type="PANTHER" id="PTHR19871">
    <property type="entry name" value="BETA TRANSDUCIN-RELATED PROTEIN"/>
    <property type="match status" value="1"/>
</dbReference>
<feature type="domain" description="Orc1-like AAA ATPase" evidence="4">
    <location>
        <begin position="453"/>
        <end position="596"/>
    </location>
</feature>
<dbReference type="Proteomes" id="UP001519460">
    <property type="component" value="Unassembled WGS sequence"/>
</dbReference>
<feature type="non-terminal residue" evidence="6">
    <location>
        <position position="1115"/>
    </location>
</feature>
<feature type="domain" description="NWD1/2-like winged helix-turn-helix" evidence="5">
    <location>
        <begin position="698"/>
        <end position="806"/>
    </location>
</feature>
<dbReference type="Pfam" id="PF25469">
    <property type="entry name" value="WHD_NWD1"/>
    <property type="match status" value="1"/>
</dbReference>
<evidence type="ECO:0000313" key="7">
    <source>
        <dbReference type="Proteomes" id="UP001519460"/>
    </source>
</evidence>
<evidence type="ECO:0000259" key="5">
    <source>
        <dbReference type="Pfam" id="PF25469"/>
    </source>
</evidence>
<dbReference type="AlphaFoldDB" id="A0ABD0KUF2"/>
<evidence type="ECO:0000256" key="3">
    <source>
        <dbReference type="SAM" id="MobiDB-lite"/>
    </source>
</evidence>
<dbReference type="Gene3D" id="3.40.50.300">
    <property type="entry name" value="P-loop containing nucleotide triphosphate hydrolases"/>
    <property type="match status" value="1"/>
</dbReference>
<evidence type="ECO:0000259" key="4">
    <source>
        <dbReference type="Pfam" id="PF13191"/>
    </source>
</evidence>
<keyword evidence="2" id="KW-0677">Repeat</keyword>
<evidence type="ECO:0000256" key="2">
    <source>
        <dbReference type="ARBA" id="ARBA00022737"/>
    </source>
</evidence>
<reference evidence="6 7" key="1">
    <citation type="journal article" date="2023" name="Sci. Data">
        <title>Genome assembly of the Korean intertidal mud-creeper Batillaria attramentaria.</title>
        <authorList>
            <person name="Patra A.K."/>
            <person name="Ho P.T."/>
            <person name="Jun S."/>
            <person name="Lee S.J."/>
            <person name="Kim Y."/>
            <person name="Won Y.J."/>
        </authorList>
    </citation>
    <scope>NUCLEOTIDE SEQUENCE [LARGE SCALE GENOMIC DNA]</scope>
    <source>
        <strain evidence="6">Wonlab-2016</strain>
    </source>
</reference>
<dbReference type="Gene3D" id="1.25.40.370">
    <property type="match status" value="1"/>
</dbReference>
<keyword evidence="1" id="KW-0853">WD repeat</keyword>
<protein>
    <recommendedName>
        <fullName evidence="8">NACHT domain-containing protein</fullName>
    </recommendedName>
</protein>
<proteinExistence type="predicted"/>
<accession>A0ABD0KUF2</accession>
<dbReference type="InterPro" id="IPR041664">
    <property type="entry name" value="AAA_16"/>
</dbReference>
<evidence type="ECO:0008006" key="8">
    <source>
        <dbReference type="Google" id="ProtNLM"/>
    </source>
</evidence>
<organism evidence="6 7">
    <name type="scientific">Batillaria attramentaria</name>
    <dbReference type="NCBI Taxonomy" id="370345"/>
    <lineage>
        <taxon>Eukaryota</taxon>
        <taxon>Metazoa</taxon>
        <taxon>Spiralia</taxon>
        <taxon>Lophotrochozoa</taxon>
        <taxon>Mollusca</taxon>
        <taxon>Gastropoda</taxon>
        <taxon>Caenogastropoda</taxon>
        <taxon>Sorbeoconcha</taxon>
        <taxon>Cerithioidea</taxon>
        <taxon>Batillariidae</taxon>
        <taxon>Batillaria</taxon>
    </lineage>
</organism>
<dbReference type="SUPFAM" id="SSF52540">
    <property type="entry name" value="P-loop containing nucleoside triphosphate hydrolases"/>
    <property type="match status" value="1"/>
</dbReference>
<dbReference type="Pfam" id="PF13191">
    <property type="entry name" value="AAA_16"/>
    <property type="match status" value="1"/>
</dbReference>
<keyword evidence="7" id="KW-1185">Reference proteome</keyword>
<name>A0ABD0KUF2_9CAEN</name>
<sequence length="1115" mass="125785">MALVVPTKEQGLLQTFNAVVFASVSDEPSKGRRHYTAHRERHNTFVIQRASKLNEMGVIWETHDIKRSVRRVLEKRGTMRLDQTSAGLIAGRVTEDDIPSVATRAVRVYICSSGPVYGALKSRVQVPVVNDSVPSHTRTEEYILTWNGHFLWTRCTRDYGSTVGNGMAWNSSAADRNLPSMKIKEIQKCQAESAGPNFVAFIGQKYGPRPLPGTILAEEYEIIRVALHAHPGRETRNASLLDEWYVIDQNAIPPVYVENNASAMAQWNDLQAEIRTLLQKGAELAYLDGVLDSDTRHKYYMSELEKEIQLGIENCDHPHKRCVLILRDIVDLHNYIDDPKTTTYTEVVYNDRAEQRELPADIQNQLMRLKNRAKGLISKTNTLSHDVLWRYDDVIHPVLHKDYLNALCEELYSSLKRLVDETVPDVLANDHLPHMVEEATDHWSHCKNLTMDFCGREQLLQQLRNYVTGYSDRPLVLHGLPGAGKTKLVSKLALELSSLVPGNLLSMIRYIGFTPKSSDLRQLLLGLCSQISAALGCSPDDIPTDFNDLQRFFPELLASIPVDTTVVLILDALTKLQPDYNAHFMSWLPTNLPSNVKIVLTTLSDEQLILSRLKHEVLREPKCFVEIPPLGVQEAEKLLKHFLKSVSRRLTGPQLTAFVKRFVSCSLPLYVKLLSEEAKTLLSFDFPPIALPTDCGEAIAKLFDRLEEMYGKPLVSRVMSYMVASSTGLTDCEMDDLLSLDDFVLNDIYQVHQPTVRRVPFVKWLKIKQDISSFLSHRLADGVTVSQWEHDSFIIAARKRYLSDEAVVLEVHSMLADYFLGTWAGRPKPIESKTGNPHRPATQDATADRKVPTQPLTFSGNGNERKYEQVPRHLHKSGRHMELNTLVLFNYEWLYNKIKALSLQHIMTDFALNLSDEAALVQEALRVAAPTIERDINNLPAEITGHLLPYYATHGGIRALIRQCDTDGLKHCALLPNFPYQEVPGSSLLHTLECPVVGDYFGFVFDERYLLSKKTDKANVHVFDLVTGELKDTIFSSLGELYVTPNGLYFIIVDHVTEKSFKIHESGTGDFLGQIIVLNHLGIKADKYHAGPLCITNDRLCCVVTTDTSFLCIAE</sequence>